<keyword evidence="1" id="KW-0812">Transmembrane</keyword>
<sequence length="131" mass="15366">MFDQFLEKLDCVVSKIFKENLFTAKLVAMCLLISDYIDSSEAYNYDFGSGFFTVIQIVVFIFSLLTLYDYHKRKRAFGVWIFGLIAVLYNPILKVEFAESRWVIVDIAAAIAFAISLLFEYRREKQEREQE</sequence>
<dbReference type="AlphaFoldDB" id="A0A644ZBB5"/>
<proteinExistence type="predicted"/>
<reference evidence="2" key="1">
    <citation type="submission" date="2019-08" db="EMBL/GenBank/DDBJ databases">
        <authorList>
            <person name="Kucharzyk K."/>
            <person name="Murdoch R.W."/>
            <person name="Higgins S."/>
            <person name="Loffler F."/>
        </authorList>
    </citation>
    <scope>NUCLEOTIDE SEQUENCE</scope>
</reference>
<comment type="caution">
    <text evidence="2">The sequence shown here is derived from an EMBL/GenBank/DDBJ whole genome shotgun (WGS) entry which is preliminary data.</text>
</comment>
<organism evidence="2">
    <name type="scientific">bioreactor metagenome</name>
    <dbReference type="NCBI Taxonomy" id="1076179"/>
    <lineage>
        <taxon>unclassified sequences</taxon>
        <taxon>metagenomes</taxon>
        <taxon>ecological metagenomes</taxon>
    </lineage>
</organism>
<dbReference type="EMBL" id="VSSQ01008141">
    <property type="protein sequence ID" value="MPM38009.1"/>
    <property type="molecule type" value="Genomic_DNA"/>
</dbReference>
<keyword evidence="1" id="KW-1133">Transmembrane helix</keyword>
<protein>
    <submittedName>
        <fullName evidence="2">Uncharacterized protein</fullName>
    </submittedName>
</protein>
<dbReference type="Pfam" id="PF20619">
    <property type="entry name" value="DUF6804"/>
    <property type="match status" value="1"/>
</dbReference>
<name>A0A644ZBB5_9ZZZZ</name>
<evidence type="ECO:0000313" key="2">
    <source>
        <dbReference type="EMBL" id="MPM38009.1"/>
    </source>
</evidence>
<feature type="transmembrane region" description="Helical" evidence="1">
    <location>
        <begin position="77"/>
        <end position="95"/>
    </location>
</feature>
<feature type="transmembrane region" description="Helical" evidence="1">
    <location>
        <begin position="101"/>
        <end position="119"/>
    </location>
</feature>
<feature type="transmembrane region" description="Helical" evidence="1">
    <location>
        <begin position="49"/>
        <end position="70"/>
    </location>
</feature>
<accession>A0A644ZBB5</accession>
<gene>
    <name evidence="2" type="ORF">SDC9_84632</name>
</gene>
<dbReference type="InterPro" id="IPR046548">
    <property type="entry name" value="DUF6804"/>
</dbReference>
<keyword evidence="1" id="KW-0472">Membrane</keyword>
<evidence type="ECO:0000256" key="1">
    <source>
        <dbReference type="SAM" id="Phobius"/>
    </source>
</evidence>